<name>A0A2P2PNP7_RHIMU</name>
<dbReference type="EMBL" id="GGEC01075850">
    <property type="protein sequence ID" value="MBX56334.1"/>
    <property type="molecule type" value="Transcribed_RNA"/>
</dbReference>
<reference evidence="1" key="1">
    <citation type="submission" date="2018-02" db="EMBL/GenBank/DDBJ databases">
        <title>Rhizophora mucronata_Transcriptome.</title>
        <authorList>
            <person name="Meera S.P."/>
            <person name="Sreeshan A."/>
            <person name="Augustine A."/>
        </authorList>
    </citation>
    <scope>NUCLEOTIDE SEQUENCE</scope>
    <source>
        <tissue evidence="1">Leaf</tissue>
    </source>
</reference>
<accession>A0A2P2PNP7</accession>
<dbReference type="AlphaFoldDB" id="A0A2P2PNP7"/>
<protein>
    <submittedName>
        <fullName evidence="1">Uncharacterized protein</fullName>
    </submittedName>
</protein>
<organism evidence="1">
    <name type="scientific">Rhizophora mucronata</name>
    <name type="common">Asiatic mangrove</name>
    <dbReference type="NCBI Taxonomy" id="61149"/>
    <lineage>
        <taxon>Eukaryota</taxon>
        <taxon>Viridiplantae</taxon>
        <taxon>Streptophyta</taxon>
        <taxon>Embryophyta</taxon>
        <taxon>Tracheophyta</taxon>
        <taxon>Spermatophyta</taxon>
        <taxon>Magnoliopsida</taxon>
        <taxon>eudicotyledons</taxon>
        <taxon>Gunneridae</taxon>
        <taxon>Pentapetalae</taxon>
        <taxon>rosids</taxon>
        <taxon>fabids</taxon>
        <taxon>Malpighiales</taxon>
        <taxon>Rhizophoraceae</taxon>
        <taxon>Rhizophora</taxon>
    </lineage>
</organism>
<proteinExistence type="predicted"/>
<sequence length="30" mass="3194">MQIHLARGLIESSSVSNHIGSVAIVKSVIF</sequence>
<evidence type="ECO:0000313" key="1">
    <source>
        <dbReference type="EMBL" id="MBX56334.1"/>
    </source>
</evidence>